<dbReference type="Pfam" id="PF03807">
    <property type="entry name" value="F420_oxidored"/>
    <property type="match status" value="1"/>
</dbReference>
<dbReference type="eggNOG" id="ENOG502T31C">
    <property type="taxonomic scope" value="Eukaryota"/>
</dbReference>
<dbReference type="Proteomes" id="UP000019132">
    <property type="component" value="Unassembled WGS sequence"/>
</dbReference>
<dbReference type="EnsemblProtists" id="PYU1_T012577">
    <property type="protein sequence ID" value="PYU1_T012577"/>
    <property type="gene ID" value="PYU1_G012551"/>
</dbReference>
<dbReference type="InterPro" id="IPR036291">
    <property type="entry name" value="NAD(P)-bd_dom_sf"/>
</dbReference>
<comment type="similarity">
    <text evidence="1">Belongs to the pyrroline-5-carboxylate reductase family.</text>
</comment>
<feature type="domain" description="Pyrroline-5-carboxylate reductase catalytic N-terminal" evidence="3">
    <location>
        <begin position="9"/>
        <end position="110"/>
    </location>
</feature>
<dbReference type="STRING" id="431595.K3X5S8"/>
<dbReference type="GO" id="GO:0055129">
    <property type="term" value="P:L-proline biosynthetic process"/>
    <property type="evidence" value="ECO:0007669"/>
    <property type="project" value="TreeGrafter"/>
</dbReference>
<dbReference type="AlphaFoldDB" id="K3X5S8"/>
<sequence length="128" mass="14158">MAPHAITSVGFIGSGRLAERIARKLVKNVPPQQKFSYRKQRLVSTLLASDPSQERRELFNTLGFTTTETNQKILSDCDVVFLGTTLREMLADTTTKMTGTQMQNTLFVSLMGDLPADQLERLLGPGAK</sequence>
<dbReference type="VEuPathDB" id="FungiDB:PYU1_G012551"/>
<evidence type="ECO:0000256" key="1">
    <source>
        <dbReference type="ARBA" id="ARBA00005525"/>
    </source>
</evidence>
<dbReference type="GO" id="GO:0004735">
    <property type="term" value="F:pyrroline-5-carboxylate reductase activity"/>
    <property type="evidence" value="ECO:0007669"/>
    <property type="project" value="TreeGrafter"/>
</dbReference>
<reference evidence="5" key="1">
    <citation type="journal article" date="2010" name="Genome Biol.">
        <title>Genome sequence of the necrotrophic plant pathogen Pythium ultimum reveals original pathogenicity mechanisms and effector repertoire.</title>
        <authorList>
            <person name="Levesque C.A."/>
            <person name="Brouwer H."/>
            <person name="Cano L."/>
            <person name="Hamilton J.P."/>
            <person name="Holt C."/>
            <person name="Huitema E."/>
            <person name="Raffaele S."/>
            <person name="Robideau G.P."/>
            <person name="Thines M."/>
            <person name="Win J."/>
            <person name="Zerillo M.M."/>
            <person name="Beakes G.W."/>
            <person name="Boore J.L."/>
            <person name="Busam D."/>
            <person name="Dumas B."/>
            <person name="Ferriera S."/>
            <person name="Fuerstenberg S.I."/>
            <person name="Gachon C.M."/>
            <person name="Gaulin E."/>
            <person name="Govers F."/>
            <person name="Grenville-Briggs L."/>
            <person name="Horner N."/>
            <person name="Hostetler J."/>
            <person name="Jiang R.H."/>
            <person name="Johnson J."/>
            <person name="Krajaejun T."/>
            <person name="Lin H."/>
            <person name="Meijer H.J."/>
            <person name="Moore B."/>
            <person name="Morris P."/>
            <person name="Phuntmart V."/>
            <person name="Puiu D."/>
            <person name="Shetty J."/>
            <person name="Stajich J.E."/>
            <person name="Tripathy S."/>
            <person name="Wawra S."/>
            <person name="van West P."/>
            <person name="Whitty B.R."/>
            <person name="Coutinho P.M."/>
            <person name="Henrissat B."/>
            <person name="Martin F."/>
            <person name="Thomas P.D."/>
            <person name="Tyler B.M."/>
            <person name="De Vries R.P."/>
            <person name="Kamoun S."/>
            <person name="Yandell M."/>
            <person name="Tisserat N."/>
            <person name="Buell C.R."/>
        </authorList>
    </citation>
    <scope>NUCLEOTIDE SEQUENCE</scope>
    <source>
        <strain evidence="5">DAOM:BR144</strain>
    </source>
</reference>
<evidence type="ECO:0000313" key="4">
    <source>
        <dbReference type="EnsemblProtists" id="PYU1_T012577"/>
    </source>
</evidence>
<dbReference type="Gene3D" id="3.40.50.720">
    <property type="entry name" value="NAD(P)-binding Rossmann-like Domain"/>
    <property type="match status" value="1"/>
</dbReference>
<dbReference type="SUPFAM" id="SSF51735">
    <property type="entry name" value="NAD(P)-binding Rossmann-fold domains"/>
    <property type="match status" value="1"/>
</dbReference>
<name>K3X5S8_GLOUD</name>
<evidence type="ECO:0000256" key="2">
    <source>
        <dbReference type="ARBA" id="ARBA00023002"/>
    </source>
</evidence>
<reference evidence="4" key="3">
    <citation type="submission" date="2015-02" db="UniProtKB">
        <authorList>
            <consortium name="EnsemblProtists"/>
        </authorList>
    </citation>
    <scope>IDENTIFICATION</scope>
    <source>
        <strain evidence="4">DAOM BR144</strain>
    </source>
</reference>
<dbReference type="PANTHER" id="PTHR11645:SF0">
    <property type="entry name" value="PYRROLINE-5-CARBOXYLATE REDUCTASE 3"/>
    <property type="match status" value="1"/>
</dbReference>
<evidence type="ECO:0000259" key="3">
    <source>
        <dbReference type="Pfam" id="PF03807"/>
    </source>
</evidence>
<dbReference type="HOGENOM" id="CLU_2031337_0_0_1"/>
<dbReference type="PANTHER" id="PTHR11645">
    <property type="entry name" value="PYRROLINE-5-CARBOXYLATE REDUCTASE"/>
    <property type="match status" value="1"/>
</dbReference>
<organism evidence="4 5">
    <name type="scientific">Globisporangium ultimum (strain ATCC 200006 / CBS 805.95 / DAOM BR144)</name>
    <name type="common">Pythium ultimum</name>
    <dbReference type="NCBI Taxonomy" id="431595"/>
    <lineage>
        <taxon>Eukaryota</taxon>
        <taxon>Sar</taxon>
        <taxon>Stramenopiles</taxon>
        <taxon>Oomycota</taxon>
        <taxon>Peronosporomycetes</taxon>
        <taxon>Pythiales</taxon>
        <taxon>Pythiaceae</taxon>
        <taxon>Globisporangium</taxon>
    </lineage>
</organism>
<dbReference type="InterPro" id="IPR028939">
    <property type="entry name" value="P5C_Rdtase_cat_N"/>
</dbReference>
<proteinExistence type="inferred from homology"/>
<protein>
    <recommendedName>
        <fullName evidence="3">Pyrroline-5-carboxylate reductase catalytic N-terminal domain-containing protein</fullName>
    </recommendedName>
</protein>
<keyword evidence="2" id="KW-0560">Oxidoreductase</keyword>
<evidence type="ECO:0000313" key="5">
    <source>
        <dbReference type="Proteomes" id="UP000019132"/>
    </source>
</evidence>
<reference evidence="5" key="2">
    <citation type="submission" date="2010-04" db="EMBL/GenBank/DDBJ databases">
        <authorList>
            <person name="Buell R."/>
            <person name="Hamilton J."/>
            <person name="Hostetler J."/>
        </authorList>
    </citation>
    <scope>NUCLEOTIDE SEQUENCE [LARGE SCALE GENOMIC DNA]</scope>
    <source>
        <strain evidence="5">DAOM:BR144</strain>
    </source>
</reference>
<accession>K3X5S8</accession>
<keyword evidence="5" id="KW-1185">Reference proteome</keyword>
<dbReference type="InParanoid" id="K3X5S8"/>
<dbReference type="EMBL" id="GL376612">
    <property type="status" value="NOT_ANNOTATED_CDS"/>
    <property type="molecule type" value="Genomic_DNA"/>
</dbReference>